<proteinExistence type="predicted"/>
<sequence>MEKPYQEEPRLNNEYWEDVIAYSKLKPKIKFLRDDKYKRFDDVYLLSRHVDKGYDKFYDGLECDESCLEEGSCEYYDGMTFDKFIEKNHEIRIVKFYTENWIQCTCTCYTYLKEFLSKHILVICLTKKILKIPEKFYDSIIDCKPKPGIKKKAEEHAIKKLIFIIFIRSTHRVLIRVKSICELKHKFSSNVIPNNFAKLFENEERNKIVCKEKGTNGLIAAPWGSPDWTFPISKFQNFKIMLILNETKKKIATHLNKLQNRPMQLN</sequence>
<dbReference type="EMBL" id="REGN01007486">
    <property type="protein sequence ID" value="RNA06109.1"/>
    <property type="molecule type" value="Genomic_DNA"/>
</dbReference>
<keyword evidence="2" id="KW-1185">Reference proteome</keyword>
<organism evidence="1 2">
    <name type="scientific">Brachionus plicatilis</name>
    <name type="common">Marine rotifer</name>
    <name type="synonym">Brachionus muelleri</name>
    <dbReference type="NCBI Taxonomy" id="10195"/>
    <lineage>
        <taxon>Eukaryota</taxon>
        <taxon>Metazoa</taxon>
        <taxon>Spiralia</taxon>
        <taxon>Gnathifera</taxon>
        <taxon>Rotifera</taxon>
        <taxon>Eurotatoria</taxon>
        <taxon>Monogononta</taxon>
        <taxon>Pseudotrocha</taxon>
        <taxon>Ploima</taxon>
        <taxon>Brachionidae</taxon>
        <taxon>Brachionus</taxon>
    </lineage>
</organism>
<reference evidence="1 2" key="1">
    <citation type="journal article" date="2018" name="Sci. Rep.">
        <title>Genomic signatures of local adaptation to the degree of environmental predictability in rotifers.</title>
        <authorList>
            <person name="Franch-Gras L."/>
            <person name="Hahn C."/>
            <person name="Garcia-Roger E.M."/>
            <person name="Carmona M.J."/>
            <person name="Serra M."/>
            <person name="Gomez A."/>
        </authorList>
    </citation>
    <scope>NUCLEOTIDE SEQUENCE [LARGE SCALE GENOMIC DNA]</scope>
    <source>
        <strain evidence="1">HYR1</strain>
    </source>
</reference>
<dbReference type="Proteomes" id="UP000276133">
    <property type="component" value="Unassembled WGS sequence"/>
</dbReference>
<comment type="caution">
    <text evidence="1">The sequence shown here is derived from an EMBL/GenBank/DDBJ whole genome shotgun (WGS) entry which is preliminary data.</text>
</comment>
<accession>A0A3M7Q4G9</accession>
<evidence type="ECO:0000313" key="1">
    <source>
        <dbReference type="EMBL" id="RNA06109.1"/>
    </source>
</evidence>
<protein>
    <submittedName>
        <fullName evidence="1">Uncharacterized protein</fullName>
    </submittedName>
</protein>
<evidence type="ECO:0000313" key="2">
    <source>
        <dbReference type="Proteomes" id="UP000276133"/>
    </source>
</evidence>
<dbReference type="AlphaFoldDB" id="A0A3M7Q4G9"/>
<gene>
    <name evidence="1" type="ORF">BpHYR1_016637</name>
</gene>
<name>A0A3M7Q4G9_BRAPC</name>